<dbReference type="PROSITE" id="PS00107">
    <property type="entry name" value="PROTEIN_KINASE_ATP"/>
    <property type="match status" value="1"/>
</dbReference>
<comment type="catalytic activity">
    <reaction evidence="8">
        <text>L-seryl-[protein] + ATP = O-phospho-L-seryl-[protein] + ADP + H(+)</text>
        <dbReference type="Rhea" id="RHEA:17989"/>
        <dbReference type="Rhea" id="RHEA-COMP:9863"/>
        <dbReference type="Rhea" id="RHEA-COMP:11604"/>
        <dbReference type="ChEBI" id="CHEBI:15378"/>
        <dbReference type="ChEBI" id="CHEBI:29999"/>
        <dbReference type="ChEBI" id="CHEBI:30616"/>
        <dbReference type="ChEBI" id="CHEBI:83421"/>
        <dbReference type="ChEBI" id="CHEBI:456216"/>
        <dbReference type="EC" id="2.7.11.1"/>
    </reaction>
</comment>
<dbReference type="EC" id="2.7.11.1" evidence="1"/>
<protein>
    <recommendedName>
        <fullName evidence="1">non-specific serine/threonine protein kinase</fullName>
        <ecNumber evidence="1">2.7.11.1</ecNumber>
    </recommendedName>
</protein>
<evidence type="ECO:0000256" key="8">
    <source>
        <dbReference type="ARBA" id="ARBA00048679"/>
    </source>
</evidence>
<evidence type="ECO:0000259" key="11">
    <source>
        <dbReference type="PROSITE" id="PS50011"/>
    </source>
</evidence>
<dbReference type="InterPro" id="IPR053235">
    <property type="entry name" value="Ser_Thr_kinase"/>
</dbReference>
<feature type="binding site" evidence="9">
    <location>
        <position position="53"/>
    </location>
    <ligand>
        <name>ATP</name>
        <dbReference type="ChEBI" id="CHEBI:30616"/>
    </ligand>
</feature>
<dbReference type="FunFam" id="3.30.200.20:FF:000042">
    <property type="entry name" value="Aurora kinase A"/>
    <property type="match status" value="1"/>
</dbReference>
<evidence type="ECO:0000256" key="6">
    <source>
        <dbReference type="ARBA" id="ARBA00022840"/>
    </source>
</evidence>
<evidence type="ECO:0000256" key="5">
    <source>
        <dbReference type="ARBA" id="ARBA00022777"/>
    </source>
</evidence>
<dbReference type="GO" id="GO:0005737">
    <property type="term" value="C:cytoplasm"/>
    <property type="evidence" value="ECO:0007669"/>
    <property type="project" value="TreeGrafter"/>
</dbReference>
<dbReference type="Proteomes" id="UP000249723">
    <property type="component" value="Unassembled WGS sequence"/>
</dbReference>
<gene>
    <name evidence="12" type="ORF">BZ3500_MVSOF-1268-A1-R1_CHR7-2G09513</name>
</gene>
<feature type="region of interest" description="Disordered" evidence="10">
    <location>
        <begin position="1227"/>
        <end position="1287"/>
    </location>
</feature>
<feature type="region of interest" description="Disordered" evidence="10">
    <location>
        <begin position="1"/>
        <end position="24"/>
    </location>
</feature>
<keyword evidence="13" id="KW-1185">Reference proteome</keyword>
<dbReference type="GO" id="GO:0004674">
    <property type="term" value="F:protein serine/threonine kinase activity"/>
    <property type="evidence" value="ECO:0007669"/>
    <property type="project" value="UniProtKB-KW"/>
</dbReference>
<evidence type="ECO:0000256" key="10">
    <source>
        <dbReference type="SAM" id="MobiDB-lite"/>
    </source>
</evidence>
<feature type="compositionally biased region" description="Basic and acidic residues" evidence="10">
    <location>
        <begin position="280"/>
        <end position="289"/>
    </location>
</feature>
<dbReference type="SUPFAM" id="SSF48371">
    <property type="entry name" value="ARM repeat"/>
    <property type="match status" value="1"/>
</dbReference>
<feature type="region of interest" description="Disordered" evidence="10">
    <location>
        <begin position="280"/>
        <end position="302"/>
    </location>
</feature>
<dbReference type="FunFam" id="1.10.510.10:FF:000571">
    <property type="entry name" value="Maternal embryonic leucine zipper kinase"/>
    <property type="match status" value="1"/>
</dbReference>
<evidence type="ECO:0000256" key="4">
    <source>
        <dbReference type="ARBA" id="ARBA00022741"/>
    </source>
</evidence>
<dbReference type="InterPro" id="IPR011989">
    <property type="entry name" value="ARM-like"/>
</dbReference>
<dbReference type="InterPro" id="IPR000719">
    <property type="entry name" value="Prot_kinase_dom"/>
</dbReference>
<evidence type="ECO:0000313" key="13">
    <source>
        <dbReference type="Proteomes" id="UP000249723"/>
    </source>
</evidence>
<keyword evidence="5" id="KW-0418">Kinase</keyword>
<feature type="compositionally biased region" description="Basic and acidic residues" evidence="10">
    <location>
        <begin position="1"/>
        <end position="11"/>
    </location>
</feature>
<feature type="compositionally biased region" description="Pro residues" evidence="10">
    <location>
        <begin position="321"/>
        <end position="331"/>
    </location>
</feature>
<proteinExistence type="predicted"/>
<evidence type="ECO:0000256" key="7">
    <source>
        <dbReference type="ARBA" id="ARBA00047899"/>
    </source>
</evidence>
<accession>A0A2X0L768</accession>
<dbReference type="Gene3D" id="1.25.10.10">
    <property type="entry name" value="Leucine-rich Repeat Variant"/>
    <property type="match status" value="2"/>
</dbReference>
<dbReference type="EMBL" id="FMWP01000126">
    <property type="protein sequence ID" value="SDA02601.1"/>
    <property type="molecule type" value="Genomic_DNA"/>
</dbReference>
<evidence type="ECO:0000313" key="12">
    <source>
        <dbReference type="EMBL" id="SDA02601.1"/>
    </source>
</evidence>
<feature type="compositionally biased region" description="Polar residues" evidence="10">
    <location>
        <begin position="525"/>
        <end position="540"/>
    </location>
</feature>
<keyword evidence="3" id="KW-0808">Transferase</keyword>
<dbReference type="GO" id="GO:0005524">
    <property type="term" value="F:ATP binding"/>
    <property type="evidence" value="ECO:0007669"/>
    <property type="project" value="UniProtKB-UniRule"/>
</dbReference>
<organism evidence="12 13">
    <name type="scientific">Microbotryum saponariae</name>
    <dbReference type="NCBI Taxonomy" id="289078"/>
    <lineage>
        <taxon>Eukaryota</taxon>
        <taxon>Fungi</taxon>
        <taxon>Dikarya</taxon>
        <taxon>Basidiomycota</taxon>
        <taxon>Pucciniomycotina</taxon>
        <taxon>Microbotryomycetes</taxon>
        <taxon>Microbotryales</taxon>
        <taxon>Microbotryaceae</taxon>
        <taxon>Microbotryum</taxon>
    </lineage>
</organism>
<dbReference type="InterPro" id="IPR011009">
    <property type="entry name" value="Kinase-like_dom_sf"/>
</dbReference>
<dbReference type="PANTHER" id="PTHR24361">
    <property type="entry name" value="MITOGEN-ACTIVATED KINASE KINASE KINASE"/>
    <property type="match status" value="1"/>
</dbReference>
<comment type="catalytic activity">
    <reaction evidence="7">
        <text>L-threonyl-[protein] + ATP = O-phospho-L-threonyl-[protein] + ADP + H(+)</text>
        <dbReference type="Rhea" id="RHEA:46608"/>
        <dbReference type="Rhea" id="RHEA-COMP:11060"/>
        <dbReference type="Rhea" id="RHEA-COMP:11605"/>
        <dbReference type="ChEBI" id="CHEBI:15378"/>
        <dbReference type="ChEBI" id="CHEBI:30013"/>
        <dbReference type="ChEBI" id="CHEBI:30616"/>
        <dbReference type="ChEBI" id="CHEBI:61977"/>
        <dbReference type="ChEBI" id="CHEBI:456216"/>
        <dbReference type="EC" id="2.7.11.1"/>
    </reaction>
</comment>
<dbReference type="STRING" id="289078.A0A2X0L768"/>
<dbReference type="CDD" id="cd06627">
    <property type="entry name" value="STKc_Cdc7_like"/>
    <property type="match status" value="1"/>
</dbReference>
<reference evidence="13" key="1">
    <citation type="submission" date="2016-10" db="EMBL/GenBank/DDBJ databases">
        <authorList>
            <person name="Jeantristanb JTB J.-T."/>
            <person name="Ricardo R."/>
        </authorList>
    </citation>
    <scope>NUCLEOTIDE SEQUENCE [LARGE SCALE GENOMIC DNA]</scope>
</reference>
<feature type="compositionally biased region" description="Low complexity" evidence="10">
    <location>
        <begin position="1227"/>
        <end position="1264"/>
    </location>
</feature>
<evidence type="ECO:0000256" key="1">
    <source>
        <dbReference type="ARBA" id="ARBA00012513"/>
    </source>
</evidence>
<feature type="region of interest" description="Disordered" evidence="10">
    <location>
        <begin position="494"/>
        <end position="549"/>
    </location>
</feature>
<keyword evidence="4 9" id="KW-0547">Nucleotide-binding</keyword>
<evidence type="ECO:0000256" key="2">
    <source>
        <dbReference type="ARBA" id="ARBA00022527"/>
    </source>
</evidence>
<feature type="region of interest" description="Disordered" evidence="10">
    <location>
        <begin position="315"/>
        <end position="338"/>
    </location>
</feature>
<dbReference type="SMART" id="SM00220">
    <property type="entry name" value="S_TKc"/>
    <property type="match status" value="1"/>
</dbReference>
<sequence length="1287" mass="141109">MSRASPRHDATAQEGTQPEPLPNYKLGEKLGQGSFGSVYRALNWHTGETCAVKQIGLTNIPKAQLPDIMSEIDLLKNLHHPNIVQYRGFVKTNDSLYIILEYCENGSLHAVTKKFGRFPESLVGLYILQVLHGLMYLHEQGVIHRDIKGSNILATKEGSIKLADFGVATRAGGPSDSDVVGSPYWMAPEVVDQSGATTASDVWSLGALVIELVTGKPPYHFLDPMPALFRIVNDDCPPIPEGASPVVKDFLLQCFQKDANLRISAKKLLRHPWMLSAKRQVEQTRRDQSNEASTRPLSGYSESVQKVQEWNEAIKVDPHPYRPQQPRPSRPPADESHRRASVDLNSVLQTRPTPSVPTPLPTAQSLFAVAQPALRLPANRQEEPDDNWDNDFEDDISIAKIGLLDKDSNSSSARFPDTHDDDDESGNSATLRPPSRPSLAVDVKAMPPIVEDYSDLVCDDEAAFEGRVLSLQAQIFSKKRILHPKDISDSVLNTQVLTPPPASPGAERSASLRGTTRRPLAPLSNAVSSPAWSGSATRSDPTCYESSPVDATRRTMEKYSEVGSEDYSDLFGKVTSASENGITTAESLRLATRLSSKSWLGDVDSDEEDPFAEVDLANDIESGSFEANIARDKHARLCDVVSDLIDAISAEHDEVTLRELSLDLITILEESVEVRAHFTQAHGMLTAIELLRVTRSREVIAILLRVVNLVISSDPPILEKICLVGGCPVMMVFASNRYSRDIRLEAALFVGSVCRTSLLTLQMFISCCGLRTLVTMLMDESYEEGKDLVWMAVDGISRVFEMQFATPRTDFCRIFSQEGLLEPLSSALISVATDEDELAESARAKIVRIFLLFAQADHKIASAVAQRVVVLREFPRDPFAIPQSVLIRVCSVGEGLIKAVGLLSEQVDLLAILLKTIKHLTMIPSALEVLQNANAIEVLVRVLSRQMEGKLAAEVQNHVVNALFNLCRLSKARQEEAASAGAIPALKMLVAGSSPLKQFALPILCDFAHASKTFCSRTCLGFDSLWRYDGLKFYVGLLHDPFWSIAAMDSILSWLLDEPARVEQCLLEPSAVQSLNHLFCTAKSTAFDAHLEPLNKILRTSTPLAAKLAAQHGFWKRVIDRLGRTSKTIARLNLLRLAKTAWEALSIDRQERERVATLLGPAVARLANHDQAILVKELAKELGKDLKRVRDRQLRGGVGLGVRKLRRTASDGAAMLFLSKAGAGLASTTSSAGSSELRSTPSTSSPRISGAATPRSTSSGTPRTTSDHRRYSSLARRDPTSTRSPLP</sequence>
<feature type="domain" description="Protein kinase" evidence="11">
    <location>
        <begin position="24"/>
        <end position="274"/>
    </location>
</feature>
<dbReference type="SUPFAM" id="SSF56112">
    <property type="entry name" value="Protein kinase-like (PK-like)"/>
    <property type="match status" value="1"/>
</dbReference>
<dbReference type="Gene3D" id="1.10.510.10">
    <property type="entry name" value="Transferase(Phosphotransferase) domain 1"/>
    <property type="match status" value="1"/>
</dbReference>
<dbReference type="InterPro" id="IPR016024">
    <property type="entry name" value="ARM-type_fold"/>
</dbReference>
<dbReference type="PANTHER" id="PTHR24361:SF433">
    <property type="entry name" value="PROTEIN KINASE DOMAIN-CONTAINING PROTEIN"/>
    <property type="match status" value="1"/>
</dbReference>
<evidence type="ECO:0000256" key="9">
    <source>
        <dbReference type="PROSITE-ProRule" id="PRU10141"/>
    </source>
</evidence>
<dbReference type="OrthoDB" id="8693905at2759"/>
<dbReference type="PROSITE" id="PS50011">
    <property type="entry name" value="PROTEIN_KINASE_DOM"/>
    <property type="match status" value="1"/>
</dbReference>
<keyword evidence="6 9" id="KW-0067">ATP-binding</keyword>
<feature type="compositionally biased region" description="Polar residues" evidence="10">
    <location>
        <begin position="290"/>
        <end position="302"/>
    </location>
</feature>
<feature type="compositionally biased region" description="Basic and acidic residues" evidence="10">
    <location>
        <begin position="1265"/>
        <end position="1280"/>
    </location>
</feature>
<keyword evidence="2" id="KW-0723">Serine/threonine-protein kinase</keyword>
<evidence type="ECO:0000256" key="3">
    <source>
        <dbReference type="ARBA" id="ARBA00022679"/>
    </source>
</evidence>
<dbReference type="InterPro" id="IPR017441">
    <property type="entry name" value="Protein_kinase_ATP_BS"/>
</dbReference>
<dbReference type="Pfam" id="PF00069">
    <property type="entry name" value="Pkinase"/>
    <property type="match status" value="1"/>
</dbReference>
<name>A0A2X0L768_9BASI</name>
<feature type="region of interest" description="Disordered" evidence="10">
    <location>
        <begin position="407"/>
        <end position="439"/>
    </location>
</feature>